<dbReference type="EMBL" id="AMGV01000001">
    <property type="protein sequence ID" value="KEF63405.1"/>
    <property type="molecule type" value="Genomic_DNA"/>
</dbReference>
<feature type="compositionally biased region" description="Basic and acidic residues" evidence="3">
    <location>
        <begin position="387"/>
        <end position="398"/>
    </location>
</feature>
<dbReference type="VEuPathDB" id="FungiDB:A1O9_01383"/>
<dbReference type="HOGENOM" id="CLU_004083_5_3_1"/>
<comment type="subcellular location">
    <subcellularLocation>
        <location evidence="1">Nucleus</location>
    </subcellularLocation>
</comment>
<dbReference type="Proteomes" id="UP000027920">
    <property type="component" value="Unassembled WGS sequence"/>
</dbReference>
<organism evidence="5 6">
    <name type="scientific">Exophiala aquamarina CBS 119918</name>
    <dbReference type="NCBI Taxonomy" id="1182545"/>
    <lineage>
        <taxon>Eukaryota</taxon>
        <taxon>Fungi</taxon>
        <taxon>Dikarya</taxon>
        <taxon>Ascomycota</taxon>
        <taxon>Pezizomycotina</taxon>
        <taxon>Eurotiomycetes</taxon>
        <taxon>Chaetothyriomycetidae</taxon>
        <taxon>Chaetothyriales</taxon>
        <taxon>Herpotrichiellaceae</taxon>
        <taxon>Exophiala</taxon>
    </lineage>
</organism>
<dbReference type="InterPro" id="IPR050613">
    <property type="entry name" value="Sec_Metabolite_Reg"/>
</dbReference>
<dbReference type="GO" id="GO:0006351">
    <property type="term" value="P:DNA-templated transcription"/>
    <property type="evidence" value="ECO:0007669"/>
    <property type="project" value="InterPro"/>
</dbReference>
<sequence>MSLKDLECKRFFGESRRSLLAQYGSATREALSRVRFMRTSNIVVLQALVLYLIAVREIYEPRLIWVLTGVAVRIAEGMGLQRDGTYLGLPPFETEMRRRIWWQLKMHDHRTAELSGVAKFQGVDPGHHPPKIVVNVNDNELYPDMTSSPVDSTGPTDMSFCALRSEIGAFAVSHADKFVKIGGSGGLWNDYAPGGDTQEKDAFIEGLRGTLELKYIRHCDPSQPLQLLTSLFARVVICVGHFVSHHPRRWASIDKIPASEQEYVWDLSIKLLDIHEMMQSDRRLQRFSWYASYYTQWHAFIHVLDTLRATPMTKTADQAWQLVEATYENNPAWLSNIKRPIHVAVGNLCLKAFSVREAKMINEGKTLPSLPRFIVKLRQQREAAMIKRQERSRARDGVHLSSIQEPPKANESMPSTDPDGSFIRTLPTVPQYFPSQPDNHFDRPKDLLNSSDAFWYGNGEDDRVPGQFNDGMIVDVDYMLTQDTGFEESNAAQQGISWSQWDAWLADSGGVFLPEFDFSMDFEGAPVQTNM</sequence>
<dbReference type="InterPro" id="IPR007219">
    <property type="entry name" value="XnlR_reg_dom"/>
</dbReference>
<dbReference type="OrthoDB" id="2269373at2759"/>
<dbReference type="CDD" id="cd12148">
    <property type="entry name" value="fungal_TF_MHR"/>
    <property type="match status" value="1"/>
</dbReference>
<evidence type="ECO:0000313" key="6">
    <source>
        <dbReference type="Proteomes" id="UP000027920"/>
    </source>
</evidence>
<name>A0A072Q656_9EURO</name>
<evidence type="ECO:0000256" key="2">
    <source>
        <dbReference type="ARBA" id="ARBA00023242"/>
    </source>
</evidence>
<dbReference type="RefSeq" id="XP_013265995.1">
    <property type="nucleotide sequence ID" value="XM_013410541.1"/>
</dbReference>
<dbReference type="GO" id="GO:0008270">
    <property type="term" value="F:zinc ion binding"/>
    <property type="evidence" value="ECO:0007669"/>
    <property type="project" value="InterPro"/>
</dbReference>
<dbReference type="PANTHER" id="PTHR31001:SF85">
    <property type="entry name" value="ZN(II)2CYS6 TRANSCRIPTION FACTOR (EUROFUNG)"/>
    <property type="match status" value="1"/>
</dbReference>
<proteinExistence type="predicted"/>
<feature type="region of interest" description="Disordered" evidence="3">
    <location>
        <begin position="387"/>
        <end position="419"/>
    </location>
</feature>
<dbReference type="AlphaFoldDB" id="A0A072Q656"/>
<dbReference type="PANTHER" id="PTHR31001">
    <property type="entry name" value="UNCHARACTERIZED TRANSCRIPTIONAL REGULATORY PROTEIN"/>
    <property type="match status" value="1"/>
</dbReference>
<dbReference type="STRING" id="1182545.A0A072Q656"/>
<comment type="caution">
    <text evidence="5">The sequence shown here is derived from an EMBL/GenBank/DDBJ whole genome shotgun (WGS) entry which is preliminary data.</text>
</comment>
<evidence type="ECO:0000256" key="3">
    <source>
        <dbReference type="SAM" id="MobiDB-lite"/>
    </source>
</evidence>
<protein>
    <recommendedName>
        <fullName evidence="4">Xylanolytic transcriptional activator regulatory domain-containing protein</fullName>
    </recommendedName>
</protein>
<dbReference type="GeneID" id="25276329"/>
<evidence type="ECO:0000313" key="5">
    <source>
        <dbReference type="EMBL" id="KEF63405.1"/>
    </source>
</evidence>
<dbReference type="GO" id="GO:0003677">
    <property type="term" value="F:DNA binding"/>
    <property type="evidence" value="ECO:0007669"/>
    <property type="project" value="InterPro"/>
</dbReference>
<evidence type="ECO:0000259" key="4">
    <source>
        <dbReference type="Pfam" id="PF04082"/>
    </source>
</evidence>
<evidence type="ECO:0000256" key="1">
    <source>
        <dbReference type="ARBA" id="ARBA00004123"/>
    </source>
</evidence>
<reference evidence="5 6" key="1">
    <citation type="submission" date="2013-03" db="EMBL/GenBank/DDBJ databases">
        <title>The Genome Sequence of Exophiala aquamarina CBS 119918.</title>
        <authorList>
            <consortium name="The Broad Institute Genomics Platform"/>
            <person name="Cuomo C."/>
            <person name="de Hoog S."/>
            <person name="Gorbushina A."/>
            <person name="Walker B."/>
            <person name="Young S.K."/>
            <person name="Zeng Q."/>
            <person name="Gargeya S."/>
            <person name="Fitzgerald M."/>
            <person name="Haas B."/>
            <person name="Abouelleil A."/>
            <person name="Allen A.W."/>
            <person name="Alvarado L."/>
            <person name="Arachchi H.M."/>
            <person name="Berlin A.M."/>
            <person name="Chapman S.B."/>
            <person name="Gainer-Dewar J."/>
            <person name="Goldberg J."/>
            <person name="Griggs A."/>
            <person name="Gujja S."/>
            <person name="Hansen M."/>
            <person name="Howarth C."/>
            <person name="Imamovic A."/>
            <person name="Ireland A."/>
            <person name="Larimer J."/>
            <person name="McCowan C."/>
            <person name="Murphy C."/>
            <person name="Pearson M."/>
            <person name="Poon T.W."/>
            <person name="Priest M."/>
            <person name="Roberts A."/>
            <person name="Saif S."/>
            <person name="Shea T."/>
            <person name="Sisk P."/>
            <person name="Sykes S."/>
            <person name="Wortman J."/>
            <person name="Nusbaum C."/>
            <person name="Birren B."/>
        </authorList>
    </citation>
    <scope>NUCLEOTIDE SEQUENCE [LARGE SCALE GENOMIC DNA]</scope>
    <source>
        <strain evidence="5 6">CBS 119918</strain>
    </source>
</reference>
<gene>
    <name evidence="5" type="ORF">A1O9_01383</name>
</gene>
<feature type="domain" description="Xylanolytic transcriptional activator regulatory" evidence="4">
    <location>
        <begin position="38"/>
        <end position="105"/>
    </location>
</feature>
<keyword evidence="2" id="KW-0539">Nucleus</keyword>
<accession>A0A072Q656</accession>
<dbReference type="GO" id="GO:0005634">
    <property type="term" value="C:nucleus"/>
    <property type="evidence" value="ECO:0007669"/>
    <property type="project" value="UniProtKB-SubCell"/>
</dbReference>
<dbReference type="Pfam" id="PF04082">
    <property type="entry name" value="Fungal_trans"/>
    <property type="match status" value="1"/>
</dbReference>
<keyword evidence="6" id="KW-1185">Reference proteome</keyword>